<keyword evidence="1" id="KW-0812">Transmembrane</keyword>
<protein>
    <recommendedName>
        <fullName evidence="5">PEP-CTERM protein-sorting domain-containing protein</fullName>
    </recommendedName>
</protein>
<gene>
    <name evidence="3" type="ORF">G5B40_19575</name>
</gene>
<keyword evidence="1" id="KW-0472">Membrane</keyword>
<evidence type="ECO:0000313" key="4">
    <source>
        <dbReference type="Proteomes" id="UP000503336"/>
    </source>
</evidence>
<keyword evidence="1" id="KW-1133">Transmembrane helix</keyword>
<dbReference type="KEGG" id="hdh:G5B40_19575"/>
<feature type="chain" id="PRO_5029523781" description="PEP-CTERM protein-sorting domain-containing protein" evidence="2">
    <location>
        <begin position="26"/>
        <end position="284"/>
    </location>
</feature>
<proteinExistence type="predicted"/>
<evidence type="ECO:0000313" key="3">
    <source>
        <dbReference type="EMBL" id="QIE57451.1"/>
    </source>
</evidence>
<organism evidence="3 4">
    <name type="scientific">Pikeienuella piscinae</name>
    <dbReference type="NCBI Taxonomy" id="2748098"/>
    <lineage>
        <taxon>Bacteria</taxon>
        <taxon>Pseudomonadati</taxon>
        <taxon>Pseudomonadota</taxon>
        <taxon>Alphaproteobacteria</taxon>
        <taxon>Rhodobacterales</taxon>
        <taxon>Paracoccaceae</taxon>
        <taxon>Pikeienuella</taxon>
    </lineage>
</organism>
<dbReference type="AlphaFoldDB" id="A0A7M3T620"/>
<reference evidence="3 4" key="1">
    <citation type="submission" date="2020-02" db="EMBL/GenBank/DDBJ databases">
        <title>complete genome sequence of Rhodobacteraceae bacterium.</title>
        <authorList>
            <person name="Park J."/>
            <person name="Kim Y.-S."/>
            <person name="Kim K.-H."/>
        </authorList>
    </citation>
    <scope>NUCLEOTIDE SEQUENCE [LARGE SCALE GENOMIC DNA]</scope>
    <source>
        <strain evidence="3 4">RR4-56</strain>
    </source>
</reference>
<feature type="signal peptide" evidence="2">
    <location>
        <begin position="1"/>
        <end position="25"/>
    </location>
</feature>
<keyword evidence="2" id="KW-0732">Signal</keyword>
<accession>A0A7M3T620</accession>
<keyword evidence="4" id="KW-1185">Reference proteome</keyword>
<name>A0A7M3T620_9RHOB</name>
<dbReference type="RefSeq" id="WP_165102403.1">
    <property type="nucleotide sequence ID" value="NZ_CP049056.1"/>
</dbReference>
<feature type="transmembrane region" description="Helical" evidence="1">
    <location>
        <begin position="256"/>
        <end position="275"/>
    </location>
</feature>
<evidence type="ECO:0008006" key="5">
    <source>
        <dbReference type="Google" id="ProtNLM"/>
    </source>
</evidence>
<sequence length="284" mass="29110">MSKQLTITGLALAVAGLLAPHTAEAASYFVRPFIQVGGGGLIDGLQQNGATNASQNFGTNFQSTVDLDDGTVKARTNIPSAQSNGQSGGSFGERVAFSPDAAGTTVSFSFDFDGTIEVSDLLNGPLATGYSAFVFANLFVYDSSAGATYQNFNTLGGALISRSFAQDYGTSSGATPSSTFFDIDQTLSGSITVEANKQYDVFASLSVAAATNQNDISIMMDFMNTGTFAIDADPGVTYTSSSGVFLDSTGVTPSAVPVPAALPLLLGGLGLLGFVSRRRRAAAA</sequence>
<evidence type="ECO:0000256" key="2">
    <source>
        <dbReference type="SAM" id="SignalP"/>
    </source>
</evidence>
<evidence type="ECO:0000256" key="1">
    <source>
        <dbReference type="SAM" id="Phobius"/>
    </source>
</evidence>
<dbReference type="EMBL" id="CP049056">
    <property type="protein sequence ID" value="QIE57451.1"/>
    <property type="molecule type" value="Genomic_DNA"/>
</dbReference>
<dbReference type="Proteomes" id="UP000503336">
    <property type="component" value="Chromosome"/>
</dbReference>